<dbReference type="AlphaFoldDB" id="A0A1G8RIG1"/>
<evidence type="ECO:0000259" key="1">
    <source>
        <dbReference type="Pfam" id="PF06974"/>
    </source>
</evidence>
<protein>
    <recommendedName>
        <fullName evidence="1">O-acyltransferase WSD1 C-terminal domain-containing protein</fullName>
    </recommendedName>
</protein>
<name>A0A1G8RIG1_9NOCA</name>
<keyword evidence="3" id="KW-1185">Reference proteome</keyword>
<dbReference type="RefSeq" id="WP_083343306.1">
    <property type="nucleotide sequence ID" value="NZ_CP048813.1"/>
</dbReference>
<dbReference type="EMBL" id="FNDN01000018">
    <property type="protein sequence ID" value="SDJ16766.1"/>
    <property type="molecule type" value="Genomic_DNA"/>
</dbReference>
<accession>A0A1G8RIG1</accession>
<gene>
    <name evidence="2" type="ORF">SAMN05444695_1186</name>
</gene>
<evidence type="ECO:0000313" key="3">
    <source>
        <dbReference type="Proteomes" id="UP000183263"/>
    </source>
</evidence>
<sequence>MQLTPADAQMSWIGRRIRNDQFQLYCFSGTDGRSGPGDDGVAAARRHIGDRVDRIGELQVHAVPVPGDLDYPYWARRGQGPDQIRVHSLADRSWAGFQRALGDLLATSLDITESPWQVHLFPAVTGAPRCSEPALVAVFQVSHAFADGRRASASARQLFGPGLPPGSPAPTRAPFAPAMLARAAAKIPGQVAGTVSVARRSLAAQRAVRAAEAAGAVPPPADGFPLTRVNTDPGPSRTARMLVCDAARLTGAGVTVTVAAATAISVALARYLAEHGADIAALGAEVTVAVPDPTGRSRNSYRNVGVGLFPEVADLRERAARIAADLAERRRRLDDPNVALAGGSVEYVPARMLRRGIERYDLSAVPATVAGNTVISSVHRGAADLRLAGRRVRFTAGFPGLSPVMGLTHGVHGIGGTVTLGVLTGSRAMPDPDHYLELLDAAVDEVAGSLRG</sequence>
<reference evidence="2 3" key="1">
    <citation type="submission" date="2016-10" db="EMBL/GenBank/DDBJ databases">
        <authorList>
            <person name="de Groot N.N."/>
        </authorList>
    </citation>
    <scope>NUCLEOTIDE SEQUENCE [LARGE SCALE GENOMIC DNA]</scope>
    <source>
        <strain evidence="2 3">DSM 44892</strain>
    </source>
</reference>
<evidence type="ECO:0000313" key="2">
    <source>
        <dbReference type="EMBL" id="SDJ16766.1"/>
    </source>
</evidence>
<dbReference type="InterPro" id="IPR009721">
    <property type="entry name" value="O-acyltransferase_WSD1_C"/>
</dbReference>
<feature type="domain" description="O-acyltransferase WSD1 C-terminal" evidence="1">
    <location>
        <begin position="312"/>
        <end position="445"/>
    </location>
</feature>
<organism evidence="2 3">
    <name type="scientific">Rhodococcus triatomae</name>
    <dbReference type="NCBI Taxonomy" id="300028"/>
    <lineage>
        <taxon>Bacteria</taxon>
        <taxon>Bacillati</taxon>
        <taxon>Actinomycetota</taxon>
        <taxon>Actinomycetes</taxon>
        <taxon>Mycobacteriales</taxon>
        <taxon>Nocardiaceae</taxon>
        <taxon>Rhodococcus</taxon>
    </lineage>
</organism>
<proteinExistence type="predicted"/>
<dbReference type="Pfam" id="PF06974">
    <property type="entry name" value="WS_DGAT_C"/>
    <property type="match status" value="1"/>
</dbReference>
<dbReference type="OrthoDB" id="4370976at2"/>
<dbReference type="Proteomes" id="UP000183263">
    <property type="component" value="Unassembled WGS sequence"/>
</dbReference>